<feature type="compositionally biased region" description="Low complexity" evidence="1">
    <location>
        <begin position="623"/>
        <end position="641"/>
    </location>
</feature>
<proteinExistence type="predicted"/>
<evidence type="ECO:0000313" key="4">
    <source>
        <dbReference type="EMBL" id="MFC7269510.1"/>
    </source>
</evidence>
<protein>
    <submittedName>
        <fullName evidence="4">Uncharacterized protein</fullName>
    </submittedName>
</protein>
<keyword evidence="3" id="KW-0732">Signal</keyword>
<organism evidence="4 5">
    <name type="scientific">Microbacterium fluvii</name>
    <dbReference type="NCBI Taxonomy" id="415215"/>
    <lineage>
        <taxon>Bacteria</taxon>
        <taxon>Bacillati</taxon>
        <taxon>Actinomycetota</taxon>
        <taxon>Actinomycetes</taxon>
        <taxon>Micrococcales</taxon>
        <taxon>Microbacteriaceae</taxon>
        <taxon>Microbacterium</taxon>
    </lineage>
</organism>
<dbReference type="EMBL" id="JBHTBE010000002">
    <property type="protein sequence ID" value="MFC7269510.1"/>
    <property type="molecule type" value="Genomic_DNA"/>
</dbReference>
<keyword evidence="2" id="KW-0472">Membrane</keyword>
<comment type="caution">
    <text evidence="4">The sequence shown here is derived from an EMBL/GenBank/DDBJ whole genome shotgun (WGS) entry which is preliminary data.</text>
</comment>
<evidence type="ECO:0000256" key="2">
    <source>
        <dbReference type="SAM" id="Phobius"/>
    </source>
</evidence>
<feature type="chain" id="PRO_5046557715" evidence="3">
    <location>
        <begin position="25"/>
        <end position="828"/>
    </location>
</feature>
<feature type="region of interest" description="Disordered" evidence="1">
    <location>
        <begin position="612"/>
        <end position="645"/>
    </location>
</feature>
<name>A0ABW2HG57_9MICO</name>
<feature type="region of interest" description="Disordered" evidence="1">
    <location>
        <begin position="179"/>
        <end position="212"/>
    </location>
</feature>
<gene>
    <name evidence="4" type="ORF">ACFQRL_11110</name>
</gene>
<feature type="transmembrane region" description="Helical" evidence="2">
    <location>
        <begin position="797"/>
        <end position="817"/>
    </location>
</feature>
<keyword evidence="5" id="KW-1185">Reference proteome</keyword>
<evidence type="ECO:0000313" key="5">
    <source>
        <dbReference type="Proteomes" id="UP001596507"/>
    </source>
</evidence>
<accession>A0ABW2HG57</accession>
<dbReference type="Proteomes" id="UP001596507">
    <property type="component" value="Unassembled WGS sequence"/>
</dbReference>
<reference evidence="5" key="1">
    <citation type="journal article" date="2019" name="Int. J. Syst. Evol. Microbiol.">
        <title>The Global Catalogue of Microorganisms (GCM) 10K type strain sequencing project: providing services to taxonomists for standard genome sequencing and annotation.</title>
        <authorList>
            <consortium name="The Broad Institute Genomics Platform"/>
            <consortium name="The Broad Institute Genome Sequencing Center for Infectious Disease"/>
            <person name="Wu L."/>
            <person name="Ma J."/>
        </authorList>
    </citation>
    <scope>NUCLEOTIDE SEQUENCE [LARGE SCALE GENOMIC DNA]</scope>
    <source>
        <strain evidence="5">CGMCC 1.15772</strain>
    </source>
</reference>
<keyword evidence="2" id="KW-0812">Transmembrane</keyword>
<sequence length="828" mass="83172">MRDRITARGALRSMVAGLSAVLLAAVSIGGTAAAAGAAVAHTGTQYTLASDSSVRWWVPSTLVEGEDLVISGSGWLNTAGTGGSTVALKFDDGASATTTLQVINPFTDTVFANKTVFGIAQADAAGDWQLRIPYLTLANSNQQWKAGQTHSITLLSGSLQTPAGTDRARTTAPQPASFTITAATPDPEPTASPTPTATSAPSPEPSATTGVGEPAWAHTTITAGTATAWVQSEVAAGTGGTLRISGVGWKSAAGGSTVAVKLNSAPGVQYTRSGAGIVQHPSASGDDTIWALLAPSDPDDHANVYVLAADGSFDITIDAPAGLTAGQYLTVQLQSGRFDSGDVQRSVVSSPLTVGGVAYQDPDDGELPTCVATSSAPTVTIENATVSLGGVLHVSGTGWCHPATAGGGSVIGVKIDEGAYSRLSTDVHSNKTIWAVIEADDDDGTFSVDIALPDGTTAGANGSSPAFTQGSHTLRLLSGSLKAGDTVRTLASAAFTVGAYAPNGAPDPIDRATLTSANRAGVTARLTSTALEVTVPGAHEGDWVFLTPFATDGSPRYPWLDTWFRTDATGTASAPLAGVTLPTGTIAIAVQSGQQADSGALIGWASVTVPTASAPNPTPTPAPTDGTAAADEGDGATPTTTSRPFYTLSTQRTQQTAPTSVPAAPFSTSAGLVAGNAGGVTLSLDGSVATLVVPAAQPGEWVFVFAYSEPTPVGWIQVDAERAVRVDVAALEAGDHKIAIVAADEQLLGWAGVTVDGVLEEQPAATTEHAAADVSTDAGAEAPAALTATGGLSSADWWLLGGGALLAGVLVAVVLVVRSRRARAGAEQ</sequence>
<evidence type="ECO:0000256" key="3">
    <source>
        <dbReference type="SAM" id="SignalP"/>
    </source>
</evidence>
<dbReference type="RefSeq" id="WP_262874425.1">
    <property type="nucleotide sequence ID" value="NZ_BAABKW010000004.1"/>
</dbReference>
<feature type="signal peptide" evidence="3">
    <location>
        <begin position="1"/>
        <end position="24"/>
    </location>
</feature>
<feature type="compositionally biased region" description="Low complexity" evidence="1">
    <location>
        <begin position="193"/>
        <end position="212"/>
    </location>
</feature>
<evidence type="ECO:0000256" key="1">
    <source>
        <dbReference type="SAM" id="MobiDB-lite"/>
    </source>
</evidence>
<keyword evidence="2" id="KW-1133">Transmembrane helix</keyword>